<dbReference type="EnsemblMetazoa" id="Aqu2.1.14271_001">
    <property type="protein sequence ID" value="Aqu2.1.14271_001"/>
    <property type="gene ID" value="Aqu2.1.14271"/>
</dbReference>
<keyword evidence="1" id="KW-0812">Transmembrane</keyword>
<dbReference type="InParanoid" id="A0A1X7THU8"/>
<feature type="transmembrane region" description="Helical" evidence="1">
    <location>
        <begin position="33"/>
        <end position="54"/>
    </location>
</feature>
<dbReference type="AlphaFoldDB" id="A0A1X7THU8"/>
<proteinExistence type="predicted"/>
<evidence type="ECO:0000256" key="1">
    <source>
        <dbReference type="SAM" id="Phobius"/>
    </source>
</evidence>
<keyword evidence="1" id="KW-1133">Transmembrane helix</keyword>
<accession>A0A1X7THU8</accession>
<reference evidence="2" key="1">
    <citation type="submission" date="2017-05" db="UniProtKB">
        <authorList>
            <consortium name="EnsemblMetazoa"/>
        </authorList>
    </citation>
    <scope>IDENTIFICATION</scope>
</reference>
<keyword evidence="1" id="KW-0472">Membrane</keyword>
<protein>
    <submittedName>
        <fullName evidence="2">Uncharacterized protein</fullName>
    </submittedName>
</protein>
<sequence>MCNILIYENRKRGGDPVMKIFDNFTQTLNQYPFLWILYPILMLLPVVLLVSYCVKIDRKCVYLLVAKLENKPFKSKWPKTVPGYCLQQ</sequence>
<organism evidence="2">
    <name type="scientific">Amphimedon queenslandica</name>
    <name type="common">Sponge</name>
    <dbReference type="NCBI Taxonomy" id="400682"/>
    <lineage>
        <taxon>Eukaryota</taxon>
        <taxon>Metazoa</taxon>
        <taxon>Porifera</taxon>
        <taxon>Demospongiae</taxon>
        <taxon>Heteroscleromorpha</taxon>
        <taxon>Haplosclerida</taxon>
        <taxon>Niphatidae</taxon>
        <taxon>Amphimedon</taxon>
    </lineage>
</organism>
<evidence type="ECO:0000313" key="2">
    <source>
        <dbReference type="EnsemblMetazoa" id="Aqu2.1.14271_001"/>
    </source>
</evidence>
<name>A0A1X7THU8_AMPQE</name>